<sequence length="58" mass="6181">MGEKKRGKKIKIKNKNIALSVPSTREISKGGGGGCAFYAPCWARGLYATSALISYGVF</sequence>
<organism evidence="1">
    <name type="scientific">Ajellomyces dermatitidis (strain ATCC 18188 / CBS 674.68)</name>
    <name type="common">Blastomyces dermatitidis</name>
    <dbReference type="NCBI Taxonomy" id="653446"/>
    <lineage>
        <taxon>Eukaryota</taxon>
        <taxon>Fungi</taxon>
        <taxon>Dikarya</taxon>
        <taxon>Ascomycota</taxon>
        <taxon>Pezizomycotina</taxon>
        <taxon>Eurotiomycetes</taxon>
        <taxon>Eurotiomycetidae</taxon>
        <taxon>Onygenales</taxon>
        <taxon>Ajellomycetaceae</taxon>
        <taxon>Blastomyces</taxon>
    </lineage>
</organism>
<name>A0A0J9EQ34_AJEDA</name>
<dbReference type="Proteomes" id="UP000007802">
    <property type="component" value="Unassembled WGS sequence"/>
</dbReference>
<proteinExistence type="predicted"/>
<protein>
    <submittedName>
        <fullName evidence="1">Uncharacterized protein</fullName>
    </submittedName>
</protein>
<accession>A0A0J9EQ34</accession>
<dbReference type="AlphaFoldDB" id="A0A0J9EQ34"/>
<dbReference type="EMBL" id="GG749449">
    <property type="protein sequence ID" value="KMW68111.1"/>
    <property type="molecule type" value="Genomic_DNA"/>
</dbReference>
<reference evidence="1" key="1">
    <citation type="submission" date="2010-03" db="EMBL/GenBank/DDBJ databases">
        <title>Annotation of Blastomyces dermatitidis strain ATCC 18188.</title>
        <authorList>
            <consortium name="The Broad Institute Genome Sequencing Platform"/>
            <consortium name="Broad Institute Genome Sequencing Center for Infectious Disease."/>
            <person name="Cuomo C."/>
            <person name="Klein B."/>
            <person name="Sullivan T."/>
            <person name="Heitman J."/>
            <person name="Young S."/>
            <person name="Zeng Q."/>
            <person name="Gargeya S."/>
            <person name="Alvarado L."/>
            <person name="Berlin A.M."/>
            <person name="Chapman S.B."/>
            <person name="Chen Z."/>
            <person name="Freedman E."/>
            <person name="Gellesch M."/>
            <person name="Goldberg J."/>
            <person name="Griggs A."/>
            <person name="Gujja S."/>
            <person name="Heilman E."/>
            <person name="Heiman D."/>
            <person name="Howarth C."/>
            <person name="Mehta T."/>
            <person name="Neiman D."/>
            <person name="Pearson M."/>
            <person name="Roberts A."/>
            <person name="Saif S."/>
            <person name="Shea T."/>
            <person name="Shenoy N."/>
            <person name="Sisk P."/>
            <person name="Stolte C."/>
            <person name="Sykes S."/>
            <person name="White J."/>
            <person name="Yandava C."/>
            <person name="Haas B."/>
            <person name="Nusbaum C."/>
            <person name="Birren B."/>
        </authorList>
    </citation>
    <scope>NUCLEOTIDE SEQUENCE</scope>
    <source>
        <strain evidence="1">ATCC 18188</strain>
    </source>
</reference>
<evidence type="ECO:0000313" key="1">
    <source>
        <dbReference type="EMBL" id="KMW68111.1"/>
    </source>
</evidence>
<gene>
    <name evidence="1" type="ORF">BDDG_12587</name>
</gene>